<feature type="region of interest" description="Disordered" evidence="4">
    <location>
        <begin position="812"/>
        <end position="1005"/>
    </location>
</feature>
<evidence type="ECO:0000256" key="2">
    <source>
        <dbReference type="ARBA" id="ARBA00022771"/>
    </source>
</evidence>
<dbReference type="InterPro" id="IPR011124">
    <property type="entry name" value="Znf_CW"/>
</dbReference>
<feature type="compositionally biased region" description="Low complexity" evidence="4">
    <location>
        <begin position="967"/>
        <end position="982"/>
    </location>
</feature>
<dbReference type="PANTHER" id="PTHR46524">
    <property type="entry name" value="CW-TYPE ZINC FINGER"/>
    <property type="match status" value="1"/>
</dbReference>
<feature type="compositionally biased region" description="Polar residues" evidence="4">
    <location>
        <begin position="1339"/>
        <end position="1349"/>
    </location>
</feature>
<name>A0AAE1N1K5_9FABA</name>
<feature type="compositionally biased region" description="Low complexity" evidence="4">
    <location>
        <begin position="712"/>
        <end position="738"/>
    </location>
</feature>
<feature type="region of interest" description="Disordered" evidence="4">
    <location>
        <begin position="1037"/>
        <end position="1057"/>
    </location>
</feature>
<dbReference type="InterPro" id="IPR056406">
    <property type="entry name" value="THD_CWZF3/5/7"/>
</dbReference>
<feature type="compositionally biased region" description="Basic and acidic residues" evidence="4">
    <location>
        <begin position="824"/>
        <end position="856"/>
    </location>
</feature>
<evidence type="ECO:0000256" key="1">
    <source>
        <dbReference type="ARBA" id="ARBA00022723"/>
    </source>
</evidence>
<evidence type="ECO:0000256" key="3">
    <source>
        <dbReference type="ARBA" id="ARBA00022833"/>
    </source>
</evidence>
<dbReference type="Pfam" id="PF24756">
    <property type="entry name" value="THD_CWZF3-5-7"/>
    <property type="match status" value="1"/>
</dbReference>
<feature type="region of interest" description="Disordered" evidence="4">
    <location>
        <begin position="538"/>
        <end position="557"/>
    </location>
</feature>
<feature type="compositionally biased region" description="Basic and acidic residues" evidence="4">
    <location>
        <begin position="1216"/>
        <end position="1233"/>
    </location>
</feature>
<comment type="caution">
    <text evidence="6">The sequence shown here is derived from an EMBL/GenBank/DDBJ whole genome shotgun (WGS) entry which is preliminary data.</text>
</comment>
<feature type="compositionally biased region" description="Basic and acidic residues" evidence="4">
    <location>
        <begin position="239"/>
        <end position="248"/>
    </location>
</feature>
<dbReference type="GO" id="GO:0008270">
    <property type="term" value="F:zinc ion binding"/>
    <property type="evidence" value="ECO:0007669"/>
    <property type="project" value="UniProtKB-KW"/>
</dbReference>
<reference evidence="6" key="1">
    <citation type="submission" date="2023-10" db="EMBL/GenBank/DDBJ databases">
        <title>Chromosome-level genome of the transformable northern wattle, Acacia crassicarpa.</title>
        <authorList>
            <person name="Massaro I."/>
            <person name="Sinha N.R."/>
            <person name="Poethig S."/>
            <person name="Leichty A.R."/>
        </authorList>
    </citation>
    <scope>NUCLEOTIDE SEQUENCE</scope>
    <source>
        <strain evidence="6">Acra3RX</strain>
        <tissue evidence="6">Leaf</tissue>
    </source>
</reference>
<feature type="compositionally biased region" description="Basic and acidic residues" evidence="4">
    <location>
        <begin position="542"/>
        <end position="555"/>
    </location>
</feature>
<feature type="compositionally biased region" description="Basic and acidic residues" evidence="4">
    <location>
        <begin position="1357"/>
        <end position="1369"/>
    </location>
</feature>
<feature type="region of interest" description="Disordered" evidence="4">
    <location>
        <begin position="677"/>
        <end position="784"/>
    </location>
</feature>
<dbReference type="InterPro" id="IPR055300">
    <property type="entry name" value="CWZF3/5/7"/>
</dbReference>
<evidence type="ECO:0000313" key="7">
    <source>
        <dbReference type="Proteomes" id="UP001293593"/>
    </source>
</evidence>
<evidence type="ECO:0000256" key="4">
    <source>
        <dbReference type="SAM" id="MobiDB-lite"/>
    </source>
</evidence>
<accession>A0AAE1N1K5</accession>
<dbReference type="Gene3D" id="3.30.40.100">
    <property type="match status" value="1"/>
</dbReference>
<sequence>MISVGSSDARKGLGLSLGGRVDMEESELEEGEACSYQNNVDFDASVDPDVALSYIDEKIQVVLGHFQKDFEGGVSAENLGAKFGGYGSFLPTYQRSPAWSRPRTPPKVHSQNMPISPNNVRLEGGQGDSVDYSSATHPFKPGPSSVNSSRPLAAKLPSTDGGINQENCLTPTCAEALTSKYESINKKSSSITDQKTLKVRIKMGTDNLSTQKNAAIYSGLGLDVSPSSSLGDSPSESEEISRGPHDVSLESPTSILQIMSSLPMPLSPLSDDLQLAGGETCAKDSMPVPVHMDGQERPVMLQLDSNIIKGDAKKLGGKKMKSVDGYGSSIEVRAGSNESARKDIGILSTKEQVIDSLTTEELVSKTLKLPLLSSSYSCSDESLKDVGGPDDTLKEPNKDIVLEKAFCAEHVEPPKKTFQKGDLCEQDTMALHITEHPFAGGKKKSKGSYQTTATESNNESSRTDTFMPKAKNRIDDISMSKNETEDSRLQKDHGKPKDAYRDFFGDLEDDEDRMDSLETLHQDKPKDSEVVKKTTPAVNSGVKEKSGGKKFEKPLVSESCPPTAKNLVRYSGNGHASTNGNGVPATVPPVFIEENWVQCDKCQKWRLLPLGTNPESLPEKWLCSMLNWLPDMNRCSVSEDETTKALVALLQVPPPEAQRIPGSVLMAGTSSAVQYPSQNNLNHGLNAMPGGKKSAVQEISNSASKDGHFQLSSSGKKNSRSSMKSRSISDMSKSPSISEPDVRGEKHKNKQKKQDSYSDRGDTKNLKAKSCRDADQDYSRQSKKCKTDNMHFIDNQWIPDLSGATAKFHHNFSSSSPTTAAGKELPKHKERSSLGDSKYDGKDKPQVSVEKIKDKGWGSLDEESLDSRNHSTVDSVKKRKLKEYQDLGHHHQQESKISVQDEFSSKEKRIRLSKSEGRESSISKSSGKTDNKRVSQTKHQKIRKDLGSTLSQRSLDGMDSVKRDSKSVQVSAAATSSSSKVSGSHKTKASFQEVKGSPVESVSSSPLRILNTEKFTSGEPMGKYNSHETVVIGSPSRCLDVEDDGGSDQSGATRKDKSFAVAHHGSCGTSVLDFQNKEVNHVSDGKSKAQILPSPDFTTNHFANGGVDTVDQYRKYSSTKQIKDQCQVEDRNDVYCANDMSNPRKTGQDSSSRLKDNSLSCKLESNAQKVKKTSLSQMQDQPPSSEAKHGDGKLKLQDKLGLKSDRSENIIAGKQDYARNDSRQKDHQFNRGHDVEDTTLDALCKPEPLSASCQNQLPDCDDERYSKRSLSERADQEVIGKGKSLLLPPSGGAETATLCHGPQLVVGLHQGNGDMVLDPLKVDNASKLQKKQVRKADHQNGTQALSSRHSMMLNGHRSKELDAPSPIRRESSSHAANNAVKEATNLKHLADRLKNSGSSLDSTWLYFQAVLKFLHGASVLESGNNDNAKYSEINQAKQIYSSTAKLCEFCAHEFEKLKNMAAAALAYKCMEVAYMRVIYSSHASAARDRHELQTALQSLPLGESPSSSASDVDNANNSTAADKITLSKGVSPSQVAGTHVIAARNRPSLMRLLNFAQDVNFAMEASRKSRIAFAAAISSSCDGKHADGISPIKKALDFNFQDMEGLLRLVRLAMEVINR</sequence>
<protein>
    <recommendedName>
        <fullName evidence="5">CW-type domain-containing protein</fullName>
    </recommendedName>
</protein>
<feature type="compositionally biased region" description="Basic and acidic residues" evidence="4">
    <location>
        <begin position="882"/>
        <end position="894"/>
    </location>
</feature>
<feature type="domain" description="CW-type" evidence="5">
    <location>
        <begin position="590"/>
        <end position="643"/>
    </location>
</feature>
<evidence type="ECO:0000313" key="6">
    <source>
        <dbReference type="EMBL" id="KAK4281066.1"/>
    </source>
</evidence>
<dbReference type="Proteomes" id="UP001293593">
    <property type="component" value="Unassembled WGS sequence"/>
</dbReference>
<gene>
    <name evidence="6" type="ORF">QN277_012605</name>
</gene>
<feature type="compositionally biased region" description="Polar residues" evidence="4">
    <location>
        <begin position="1139"/>
        <end position="1184"/>
    </location>
</feature>
<feature type="compositionally biased region" description="Polar residues" evidence="4">
    <location>
        <begin position="447"/>
        <end position="464"/>
    </location>
</feature>
<feature type="compositionally biased region" description="Basic and acidic residues" evidence="4">
    <location>
        <begin position="913"/>
        <end position="933"/>
    </location>
</feature>
<keyword evidence="2" id="KW-0863">Zinc-finger</keyword>
<feature type="region of interest" description="Disordered" evidence="4">
    <location>
        <begin position="97"/>
        <end position="151"/>
    </location>
</feature>
<dbReference type="EMBL" id="JAWXYG010000002">
    <property type="protein sequence ID" value="KAK4281066.1"/>
    <property type="molecule type" value="Genomic_DNA"/>
</dbReference>
<evidence type="ECO:0000259" key="5">
    <source>
        <dbReference type="PROSITE" id="PS51050"/>
    </source>
</evidence>
<dbReference type="PROSITE" id="PS51050">
    <property type="entry name" value="ZF_CW"/>
    <property type="match status" value="1"/>
</dbReference>
<keyword evidence="3" id="KW-0862">Zinc</keyword>
<dbReference type="PANTHER" id="PTHR46524:SF7">
    <property type="entry name" value="CW-TYPE ZINC FINGER"/>
    <property type="match status" value="1"/>
</dbReference>
<feature type="region of interest" description="Disordered" evidence="4">
    <location>
        <begin position="1137"/>
        <end position="1233"/>
    </location>
</feature>
<feature type="region of interest" description="Disordered" evidence="4">
    <location>
        <begin position="437"/>
        <end position="500"/>
    </location>
</feature>
<organism evidence="6 7">
    <name type="scientific">Acacia crassicarpa</name>
    <name type="common">northern wattle</name>
    <dbReference type="NCBI Taxonomy" id="499986"/>
    <lineage>
        <taxon>Eukaryota</taxon>
        <taxon>Viridiplantae</taxon>
        <taxon>Streptophyta</taxon>
        <taxon>Embryophyta</taxon>
        <taxon>Tracheophyta</taxon>
        <taxon>Spermatophyta</taxon>
        <taxon>Magnoliopsida</taxon>
        <taxon>eudicotyledons</taxon>
        <taxon>Gunneridae</taxon>
        <taxon>Pentapetalae</taxon>
        <taxon>rosids</taxon>
        <taxon>fabids</taxon>
        <taxon>Fabales</taxon>
        <taxon>Fabaceae</taxon>
        <taxon>Caesalpinioideae</taxon>
        <taxon>mimosoid clade</taxon>
        <taxon>Acacieae</taxon>
        <taxon>Acacia</taxon>
    </lineage>
</organism>
<feature type="region of interest" description="Disordered" evidence="4">
    <location>
        <begin position="225"/>
        <end position="248"/>
    </location>
</feature>
<feature type="region of interest" description="Disordered" evidence="4">
    <location>
        <begin position="1334"/>
        <end position="1369"/>
    </location>
</feature>
<proteinExistence type="predicted"/>
<keyword evidence="1" id="KW-0479">Metal-binding</keyword>
<feature type="compositionally biased region" description="Low complexity" evidence="4">
    <location>
        <begin position="225"/>
        <end position="234"/>
    </location>
</feature>
<feature type="compositionally biased region" description="Basic and acidic residues" evidence="4">
    <location>
        <begin position="1186"/>
        <end position="1208"/>
    </location>
</feature>
<keyword evidence="7" id="KW-1185">Reference proteome</keyword>
<feature type="compositionally biased region" description="Basic and acidic residues" evidence="4">
    <location>
        <begin position="472"/>
        <end position="500"/>
    </location>
</feature>
<feature type="compositionally biased region" description="Basic and acidic residues" evidence="4">
    <location>
        <begin position="752"/>
        <end position="784"/>
    </location>
</feature>
<dbReference type="Pfam" id="PF07496">
    <property type="entry name" value="zf-CW"/>
    <property type="match status" value="1"/>
</dbReference>
<feature type="compositionally biased region" description="Polar residues" evidence="4">
    <location>
        <begin position="109"/>
        <end position="119"/>
    </location>
</feature>